<dbReference type="PANTHER" id="PTHR47990">
    <property type="entry name" value="2-OXOGLUTARATE (2OG) AND FE(II)-DEPENDENT OXYGENASE SUPERFAMILY PROTEIN-RELATED"/>
    <property type="match status" value="1"/>
</dbReference>
<accession>A0A381Y0X6</accession>
<evidence type="ECO:0000259" key="1">
    <source>
        <dbReference type="PROSITE" id="PS51471"/>
    </source>
</evidence>
<feature type="domain" description="Fe2OG dioxygenase" evidence="1">
    <location>
        <begin position="181"/>
        <end position="286"/>
    </location>
</feature>
<dbReference type="InterPro" id="IPR005123">
    <property type="entry name" value="Oxoglu/Fe-dep_dioxygenase_dom"/>
</dbReference>
<dbReference type="SUPFAM" id="SSF51197">
    <property type="entry name" value="Clavaminate synthase-like"/>
    <property type="match status" value="1"/>
</dbReference>
<dbReference type="Gene3D" id="2.60.120.330">
    <property type="entry name" value="B-lactam Antibiotic, Isopenicillin N Synthase, Chain"/>
    <property type="match status" value="1"/>
</dbReference>
<dbReference type="InterPro" id="IPR027443">
    <property type="entry name" value="IPNS-like_sf"/>
</dbReference>
<sequence>MERTSLIPLVDLAGAFEPGPRREEVADAVRQACQDIGFLVVTGHGVPDEAIRGIEAVSREFFSLRHEEKMLCVGGPGVFRGYTPAETTALALSRDAVTPPDLCEAFSINRFDDPEVALQSGLREGREAFFAPNIWPQRPEGFRSAFEIYYAVMEDLANRLMGLMALALGLDEHWFDDKIRDHITNLTVNYYSELEQPEARGQLRRGEHTDWGSLSILHHDGEAGLQIKAPDGEWEHVPNVAQALVINLGDLMAFWTNDRWKSTYHRVVVPEDHSADRLSIVFFHQPAYDTLIECIPTCTSPDDPPRHAPTTSGEWILSMLEKTTY</sequence>
<dbReference type="Pfam" id="PF14226">
    <property type="entry name" value="DIOX_N"/>
    <property type="match status" value="1"/>
</dbReference>
<gene>
    <name evidence="2" type="ORF">METZ01_LOCUS122977</name>
</gene>
<proteinExistence type="predicted"/>
<name>A0A381Y0X6_9ZZZZ</name>
<dbReference type="Pfam" id="PF03171">
    <property type="entry name" value="2OG-FeII_Oxy"/>
    <property type="match status" value="1"/>
</dbReference>
<dbReference type="PRINTS" id="PR00682">
    <property type="entry name" value="IPNSYNTHASE"/>
</dbReference>
<dbReference type="AlphaFoldDB" id="A0A381Y0X6"/>
<reference evidence="2" key="1">
    <citation type="submission" date="2018-05" db="EMBL/GenBank/DDBJ databases">
        <authorList>
            <person name="Lanie J.A."/>
            <person name="Ng W.-L."/>
            <person name="Kazmierczak K.M."/>
            <person name="Andrzejewski T.M."/>
            <person name="Davidsen T.M."/>
            <person name="Wayne K.J."/>
            <person name="Tettelin H."/>
            <person name="Glass J.I."/>
            <person name="Rusch D."/>
            <person name="Podicherti R."/>
            <person name="Tsui H.-C.T."/>
            <person name="Winkler M.E."/>
        </authorList>
    </citation>
    <scope>NUCLEOTIDE SEQUENCE</scope>
</reference>
<dbReference type="InterPro" id="IPR026992">
    <property type="entry name" value="DIOX_N"/>
</dbReference>
<dbReference type="EMBL" id="UINC01016935">
    <property type="protein sequence ID" value="SVA70123.1"/>
    <property type="molecule type" value="Genomic_DNA"/>
</dbReference>
<evidence type="ECO:0000313" key="2">
    <source>
        <dbReference type="EMBL" id="SVA70123.1"/>
    </source>
</evidence>
<dbReference type="InterPro" id="IPR050231">
    <property type="entry name" value="Iron_ascorbate_oxido_reductase"/>
</dbReference>
<organism evidence="2">
    <name type="scientific">marine metagenome</name>
    <dbReference type="NCBI Taxonomy" id="408172"/>
    <lineage>
        <taxon>unclassified sequences</taxon>
        <taxon>metagenomes</taxon>
        <taxon>ecological metagenomes</taxon>
    </lineage>
</organism>
<protein>
    <recommendedName>
        <fullName evidence="1">Fe2OG dioxygenase domain-containing protein</fullName>
    </recommendedName>
</protein>
<dbReference type="InterPro" id="IPR044861">
    <property type="entry name" value="IPNS-like_FE2OG_OXY"/>
</dbReference>
<dbReference type="PROSITE" id="PS51471">
    <property type="entry name" value="FE2OG_OXY"/>
    <property type="match status" value="1"/>
</dbReference>